<reference evidence="2" key="1">
    <citation type="journal article" date="2015" name="Nature">
        <title>Complex archaea that bridge the gap between prokaryotes and eukaryotes.</title>
        <authorList>
            <person name="Spang A."/>
            <person name="Saw J.H."/>
            <person name="Jorgensen S.L."/>
            <person name="Zaremba-Niedzwiedzka K."/>
            <person name="Martijn J."/>
            <person name="Lind A.E."/>
            <person name="van Eijk R."/>
            <person name="Schleper C."/>
            <person name="Guy L."/>
            <person name="Ettema T.J."/>
        </authorList>
    </citation>
    <scope>NUCLEOTIDE SEQUENCE</scope>
</reference>
<dbReference type="GO" id="GO:0045490">
    <property type="term" value="P:pectin catabolic process"/>
    <property type="evidence" value="ECO:0007669"/>
    <property type="project" value="InterPro"/>
</dbReference>
<dbReference type="InterPro" id="IPR011044">
    <property type="entry name" value="Quino_amine_DH_bsu"/>
</dbReference>
<dbReference type="InterPro" id="IPR015943">
    <property type="entry name" value="WD40/YVTN_repeat-like_dom_sf"/>
</dbReference>
<dbReference type="AlphaFoldDB" id="A0A0F9T0Z6"/>
<dbReference type="GO" id="GO:0047487">
    <property type="term" value="F:oligogalacturonide lyase activity"/>
    <property type="evidence" value="ECO:0007669"/>
    <property type="project" value="InterPro"/>
</dbReference>
<gene>
    <name evidence="2" type="ORF">LCGC14_0451650</name>
</gene>
<sequence length="391" mass="43644">MFTKGKTWNESQTHTDAVTGRMVRRITTVGDINEKAPYHTRTTFTDDGEFMIFSTLRDGYSALCRAHVATGDITCLIDPISGEAKTISAAMVAPRSGWMPFWHGKRMRAVNLYTLEERTIIEDLGDEWRGAMISIDPPETELITAVVREHPDAIAGLPVEQQRPFKEVFAGGKGMVSRLVRVPLAGGDTEVIFEDPAMRMCHVEHNPVDGDLFYLDRDRPPMWHAGGDYSKTSRCWTLRISTGELTALTPRAEAKFQIHAAWSWDGELLLYHGPAVLVDGPCPWYIGAAGPDGEIYREWTFEEGKHYGHVAAAGGDRPAIILDGNVTPDKLVWLYYDSDEPRFETICEHKTELNSIPGQASHAHPSTDKAGKYVAFNVAKDKRTDVWVVQV</sequence>
<dbReference type="InterPro" id="IPR027946">
    <property type="entry name" value="Ogl_dom"/>
</dbReference>
<dbReference type="Gene3D" id="2.130.10.10">
    <property type="entry name" value="YVTN repeat-like/Quinoprotein amine dehydrogenase"/>
    <property type="match status" value="1"/>
</dbReference>
<dbReference type="SUPFAM" id="SSF50969">
    <property type="entry name" value="YVTN repeat-like/Quinoprotein amine dehydrogenase"/>
    <property type="match status" value="1"/>
</dbReference>
<evidence type="ECO:0000259" key="1">
    <source>
        <dbReference type="Pfam" id="PF14583"/>
    </source>
</evidence>
<accession>A0A0F9T0Z6</accession>
<protein>
    <recommendedName>
        <fullName evidence="1">Oligogalacturonate lyase domain-containing protein</fullName>
    </recommendedName>
</protein>
<proteinExistence type="predicted"/>
<dbReference type="EMBL" id="LAZR01000449">
    <property type="protein sequence ID" value="KKN68437.1"/>
    <property type="molecule type" value="Genomic_DNA"/>
</dbReference>
<organism evidence="2">
    <name type="scientific">marine sediment metagenome</name>
    <dbReference type="NCBI Taxonomy" id="412755"/>
    <lineage>
        <taxon>unclassified sequences</taxon>
        <taxon>metagenomes</taxon>
        <taxon>ecological metagenomes</taxon>
    </lineage>
</organism>
<comment type="caution">
    <text evidence="2">The sequence shown here is derived from an EMBL/GenBank/DDBJ whole genome shotgun (WGS) entry which is preliminary data.</text>
</comment>
<evidence type="ECO:0000313" key="2">
    <source>
        <dbReference type="EMBL" id="KKN68437.1"/>
    </source>
</evidence>
<name>A0A0F9T0Z6_9ZZZZ</name>
<feature type="domain" description="Oligogalacturonate lyase" evidence="1">
    <location>
        <begin position="11"/>
        <end position="272"/>
    </location>
</feature>
<dbReference type="Pfam" id="PF14583">
    <property type="entry name" value="Pectate_lyase22"/>
    <property type="match status" value="1"/>
</dbReference>